<sequence>MQPAPSHQDRRQPAEPAQAAPVLHMLCGKIAAGKSTLAAELARKPRTVLIAEDEWLSVLFGDQMTSVADYIRVSGKLRTVMGPHVSMLLMSGISVVLDFPANTVTLRGWMRQIYEDAGAGHKLHFLDLDEDVCKQRLRARNRTGTHQFAASDTQFHQICAAFQPPAIHEGFDVVTYVTDTI</sequence>
<reference evidence="1 2" key="1">
    <citation type="submission" date="2014-07" db="EMBL/GenBank/DDBJ databases">
        <title>Draft genome sequence of Thalassospira profundimaris PR54-5.</title>
        <authorList>
            <person name="Lai Q."/>
            <person name="Shao Z."/>
        </authorList>
    </citation>
    <scope>NUCLEOTIDE SEQUENCE [LARGE SCALE GENOMIC DNA]</scope>
    <source>
        <strain evidence="1 2">PR54-5</strain>
    </source>
</reference>
<dbReference type="InterPro" id="IPR027417">
    <property type="entry name" value="P-loop_NTPase"/>
</dbReference>
<dbReference type="AlphaFoldDB" id="A0A367WT84"/>
<dbReference type="GO" id="GO:0051301">
    <property type="term" value="P:cell division"/>
    <property type="evidence" value="ECO:0007669"/>
    <property type="project" value="UniProtKB-KW"/>
</dbReference>
<gene>
    <name evidence="1" type="ORF">TH30_14905</name>
</gene>
<keyword evidence="1" id="KW-0131">Cell cycle</keyword>
<comment type="caution">
    <text evidence="1">The sequence shown here is derived from an EMBL/GenBank/DDBJ whole genome shotgun (WGS) entry which is preliminary data.</text>
</comment>
<evidence type="ECO:0000313" key="2">
    <source>
        <dbReference type="Proteomes" id="UP000252255"/>
    </source>
</evidence>
<accession>A0A367WT84</accession>
<name>A0A367WT84_9PROT</name>
<dbReference type="Gene3D" id="3.40.50.300">
    <property type="entry name" value="P-loop containing nucleotide triphosphate hydrolases"/>
    <property type="match status" value="1"/>
</dbReference>
<keyword evidence="1" id="KW-0132">Cell division</keyword>
<protein>
    <submittedName>
        <fullName evidence="1">Cell division protein ZipA</fullName>
    </submittedName>
</protein>
<dbReference type="EMBL" id="JPWI01000009">
    <property type="protein sequence ID" value="RCK44653.1"/>
    <property type="molecule type" value="Genomic_DNA"/>
</dbReference>
<dbReference type="Proteomes" id="UP000252255">
    <property type="component" value="Unassembled WGS sequence"/>
</dbReference>
<dbReference type="Pfam" id="PF13671">
    <property type="entry name" value="AAA_33"/>
    <property type="match status" value="1"/>
</dbReference>
<dbReference type="SUPFAM" id="SSF52540">
    <property type="entry name" value="P-loop containing nucleoside triphosphate hydrolases"/>
    <property type="match status" value="1"/>
</dbReference>
<proteinExistence type="predicted"/>
<evidence type="ECO:0000313" key="1">
    <source>
        <dbReference type="EMBL" id="RCK44653.1"/>
    </source>
</evidence>
<organism evidence="1 2">
    <name type="scientific">Thalassospira profundimaris</name>
    <dbReference type="NCBI Taxonomy" id="502049"/>
    <lineage>
        <taxon>Bacteria</taxon>
        <taxon>Pseudomonadati</taxon>
        <taxon>Pseudomonadota</taxon>
        <taxon>Alphaproteobacteria</taxon>
        <taxon>Rhodospirillales</taxon>
        <taxon>Thalassospiraceae</taxon>
        <taxon>Thalassospira</taxon>
    </lineage>
</organism>
<dbReference type="OrthoDB" id="531205at2"/>